<feature type="coiled-coil region" evidence="1">
    <location>
        <begin position="32"/>
        <end position="59"/>
    </location>
</feature>
<sequence length="230" mass="26219">MTVATMTLRAARQRNVVLAVVGASMLVSLLLLSQTHSHLRRTEEDLEKCQQKHDSVAAQLTVLYEHKARLEKTLQAEIDRKKLVDDELKTMQSAISKEKMIQTEKLAILQRQYDEMQAVIKDRDGNIKNLLQDLDVCKSEAADNAAEFTAHEQKLHETNNKLEEEVRKMQQSVPIDMNDVERLRERVRQCDADQANRQAQVHRQAQVGQVVAPAVPDRPGDDRTKYTISA</sequence>
<dbReference type="InParanoid" id="A0A1V9XXV4"/>
<organism evidence="2 3">
    <name type="scientific">Tropilaelaps mercedesae</name>
    <dbReference type="NCBI Taxonomy" id="418985"/>
    <lineage>
        <taxon>Eukaryota</taxon>
        <taxon>Metazoa</taxon>
        <taxon>Ecdysozoa</taxon>
        <taxon>Arthropoda</taxon>
        <taxon>Chelicerata</taxon>
        <taxon>Arachnida</taxon>
        <taxon>Acari</taxon>
        <taxon>Parasitiformes</taxon>
        <taxon>Mesostigmata</taxon>
        <taxon>Gamasina</taxon>
        <taxon>Dermanyssoidea</taxon>
        <taxon>Laelapidae</taxon>
        <taxon>Tropilaelaps</taxon>
    </lineage>
</organism>
<name>A0A1V9XXV4_9ACAR</name>
<evidence type="ECO:0000313" key="3">
    <source>
        <dbReference type="Proteomes" id="UP000192247"/>
    </source>
</evidence>
<dbReference type="OrthoDB" id="6288648at2759"/>
<keyword evidence="3" id="KW-1185">Reference proteome</keyword>
<dbReference type="EMBL" id="MNPL01002374">
    <property type="protein sequence ID" value="OQR78326.1"/>
    <property type="molecule type" value="Genomic_DNA"/>
</dbReference>
<protein>
    <submittedName>
        <fullName evidence="2">Golgi integral membrane protein 4-like</fullName>
    </submittedName>
</protein>
<feature type="coiled-coil region" evidence="1">
    <location>
        <begin position="145"/>
        <end position="172"/>
    </location>
</feature>
<dbReference type="Proteomes" id="UP000192247">
    <property type="component" value="Unassembled WGS sequence"/>
</dbReference>
<gene>
    <name evidence="2" type="ORF">BIW11_02751</name>
</gene>
<evidence type="ECO:0000313" key="2">
    <source>
        <dbReference type="EMBL" id="OQR78326.1"/>
    </source>
</evidence>
<reference evidence="2 3" key="1">
    <citation type="journal article" date="2017" name="Gigascience">
        <title>Draft genome of the honey bee ectoparasitic mite, Tropilaelaps mercedesae, is shaped by the parasitic life history.</title>
        <authorList>
            <person name="Dong X."/>
            <person name="Armstrong S.D."/>
            <person name="Xia D."/>
            <person name="Makepeace B.L."/>
            <person name="Darby A.C."/>
            <person name="Kadowaki T."/>
        </authorList>
    </citation>
    <scope>NUCLEOTIDE SEQUENCE [LARGE SCALE GENOMIC DNA]</scope>
    <source>
        <strain evidence="2">Wuxi-XJTLU</strain>
    </source>
</reference>
<dbReference type="STRING" id="418985.A0A1V9XXV4"/>
<comment type="caution">
    <text evidence="2">The sequence shown here is derived from an EMBL/GenBank/DDBJ whole genome shotgun (WGS) entry which is preliminary data.</text>
</comment>
<evidence type="ECO:0000256" key="1">
    <source>
        <dbReference type="SAM" id="Coils"/>
    </source>
</evidence>
<proteinExistence type="predicted"/>
<accession>A0A1V9XXV4</accession>
<keyword evidence="1" id="KW-0175">Coiled coil</keyword>
<dbReference type="AlphaFoldDB" id="A0A1V9XXV4"/>